<dbReference type="PROSITE" id="PS50090">
    <property type="entry name" value="MYB_LIKE"/>
    <property type="match status" value="1"/>
</dbReference>
<organism evidence="4 5">
    <name type="scientific">Aspergillus keveii</name>
    <dbReference type="NCBI Taxonomy" id="714993"/>
    <lineage>
        <taxon>Eukaryota</taxon>
        <taxon>Fungi</taxon>
        <taxon>Dikarya</taxon>
        <taxon>Ascomycota</taxon>
        <taxon>Pezizomycotina</taxon>
        <taxon>Eurotiomycetes</taxon>
        <taxon>Eurotiomycetidae</taxon>
        <taxon>Eurotiales</taxon>
        <taxon>Aspergillaceae</taxon>
        <taxon>Aspergillus</taxon>
        <taxon>Aspergillus subgen. Nidulantes</taxon>
    </lineage>
</organism>
<dbReference type="SMART" id="SM00717">
    <property type="entry name" value="SANT"/>
    <property type="match status" value="1"/>
</dbReference>
<dbReference type="CDD" id="cd00167">
    <property type="entry name" value="SANT"/>
    <property type="match status" value="1"/>
</dbReference>
<dbReference type="InterPro" id="IPR017930">
    <property type="entry name" value="Myb_dom"/>
</dbReference>
<evidence type="ECO:0008006" key="6">
    <source>
        <dbReference type="Google" id="ProtNLM"/>
    </source>
</evidence>
<dbReference type="SUPFAM" id="SSF46689">
    <property type="entry name" value="Homeodomain-like"/>
    <property type="match status" value="1"/>
</dbReference>
<feature type="region of interest" description="Disordered" evidence="1">
    <location>
        <begin position="1"/>
        <end position="42"/>
    </location>
</feature>
<dbReference type="Gene3D" id="1.10.10.60">
    <property type="entry name" value="Homeodomain-like"/>
    <property type="match status" value="1"/>
</dbReference>
<evidence type="ECO:0000259" key="2">
    <source>
        <dbReference type="PROSITE" id="PS50090"/>
    </source>
</evidence>
<dbReference type="PROSITE" id="PS51294">
    <property type="entry name" value="HTH_MYB"/>
    <property type="match status" value="1"/>
</dbReference>
<protein>
    <recommendedName>
        <fullName evidence="6">MYB DNA-binding domain protein</fullName>
    </recommendedName>
</protein>
<feature type="domain" description="HTH myb-type" evidence="3">
    <location>
        <begin position="34"/>
        <end position="85"/>
    </location>
</feature>
<comment type="caution">
    <text evidence="4">The sequence shown here is derived from an EMBL/GenBank/DDBJ whole genome shotgun (WGS) entry which is preliminary data.</text>
</comment>
<gene>
    <name evidence="4" type="ORF">BJX66DRAFT_317799</name>
</gene>
<dbReference type="EMBL" id="JBFTWV010000209">
    <property type="protein sequence ID" value="KAL2783835.1"/>
    <property type="molecule type" value="Genomic_DNA"/>
</dbReference>
<evidence type="ECO:0000259" key="3">
    <source>
        <dbReference type="PROSITE" id="PS51294"/>
    </source>
</evidence>
<evidence type="ECO:0000313" key="4">
    <source>
        <dbReference type="EMBL" id="KAL2783835.1"/>
    </source>
</evidence>
<dbReference type="InterPro" id="IPR001005">
    <property type="entry name" value="SANT/Myb"/>
</dbReference>
<feature type="domain" description="Myb-like" evidence="2">
    <location>
        <begin position="33"/>
        <end position="81"/>
    </location>
</feature>
<sequence>MSVPPLGPVAPQLTATVPITGTKRLQPAHPEEVPGKKKSKWSPEEDALVIQLRGSGMKWEDISEQLERSATSCRLHYQNYLERRSEWDEDKKNKFARLYERSKAEMWLMVAEKMGVPWRAAEAMHWQLGQHDMARRAGVVPFMPLWSATNQSSIQSSPNPTTDQSFICPRKSYSPQLPFVQEKQLQQSVGGMVYQADVVPFSYPTTNQSLTGSGQRLPSLRELQLLGS</sequence>
<dbReference type="InterPro" id="IPR009057">
    <property type="entry name" value="Homeodomain-like_sf"/>
</dbReference>
<dbReference type="Pfam" id="PF00249">
    <property type="entry name" value="Myb_DNA-binding"/>
    <property type="match status" value="1"/>
</dbReference>
<name>A0ABR4FKS1_9EURO</name>
<keyword evidence="5" id="KW-1185">Reference proteome</keyword>
<evidence type="ECO:0000256" key="1">
    <source>
        <dbReference type="SAM" id="MobiDB-lite"/>
    </source>
</evidence>
<proteinExistence type="predicted"/>
<dbReference type="Proteomes" id="UP001610563">
    <property type="component" value="Unassembled WGS sequence"/>
</dbReference>
<reference evidence="4 5" key="1">
    <citation type="submission" date="2024-07" db="EMBL/GenBank/DDBJ databases">
        <title>Section-level genome sequencing and comparative genomics of Aspergillus sections Usti and Cavernicolus.</title>
        <authorList>
            <consortium name="Lawrence Berkeley National Laboratory"/>
            <person name="Nybo J.L."/>
            <person name="Vesth T.C."/>
            <person name="Theobald S."/>
            <person name="Frisvad J.C."/>
            <person name="Larsen T.O."/>
            <person name="Kjaerboelling I."/>
            <person name="Rothschild-Mancinelli K."/>
            <person name="Lyhne E.K."/>
            <person name="Kogle M.E."/>
            <person name="Barry K."/>
            <person name="Clum A."/>
            <person name="Na H."/>
            <person name="Ledsgaard L."/>
            <person name="Lin J."/>
            <person name="Lipzen A."/>
            <person name="Kuo A."/>
            <person name="Riley R."/>
            <person name="Mondo S."/>
            <person name="Labutti K."/>
            <person name="Haridas S."/>
            <person name="Pangalinan J."/>
            <person name="Salamov A.A."/>
            <person name="Simmons B.A."/>
            <person name="Magnuson J.K."/>
            <person name="Chen J."/>
            <person name="Drula E."/>
            <person name="Henrissat B."/>
            <person name="Wiebenga A."/>
            <person name="Lubbers R.J."/>
            <person name="Gomes A.C."/>
            <person name="Makela M.R."/>
            <person name="Stajich J."/>
            <person name="Grigoriev I.V."/>
            <person name="Mortensen U.H."/>
            <person name="De Vries R.P."/>
            <person name="Baker S.E."/>
            <person name="Andersen M.R."/>
        </authorList>
    </citation>
    <scope>NUCLEOTIDE SEQUENCE [LARGE SCALE GENOMIC DNA]</scope>
    <source>
        <strain evidence="4 5">CBS 209.92</strain>
    </source>
</reference>
<evidence type="ECO:0000313" key="5">
    <source>
        <dbReference type="Proteomes" id="UP001610563"/>
    </source>
</evidence>
<accession>A0ABR4FKS1</accession>